<dbReference type="AlphaFoldDB" id="A0A6D2IIE6"/>
<accession>A0A6D2IIE6</accession>
<reference evidence="1" key="1">
    <citation type="submission" date="2020-01" db="EMBL/GenBank/DDBJ databases">
        <authorList>
            <person name="Mishra B."/>
        </authorList>
    </citation>
    <scope>NUCLEOTIDE SEQUENCE [LARGE SCALE GENOMIC DNA]</scope>
</reference>
<sequence length="136" mass="15907">MTKENIVFVKNLSRREKLNYDTRYELIMEAKNRDGKTMKYEAIMFDLFNKIFIIFRTSLEYEQGATDFVYGSSWRLEVWIRSTNGIDAGLSMGRKGDLNVGEEQTSEFEAYELFRAAFFDGDDNSIPRSNITEMMS</sequence>
<dbReference type="EMBL" id="CACVBM020001032">
    <property type="protein sequence ID" value="CAA7025715.1"/>
    <property type="molecule type" value="Genomic_DNA"/>
</dbReference>
<name>A0A6D2IIE6_9BRAS</name>
<keyword evidence="2" id="KW-1185">Reference proteome</keyword>
<dbReference type="Proteomes" id="UP000467841">
    <property type="component" value="Unassembled WGS sequence"/>
</dbReference>
<evidence type="ECO:0000313" key="1">
    <source>
        <dbReference type="EMBL" id="CAA7025715.1"/>
    </source>
</evidence>
<protein>
    <submittedName>
        <fullName evidence="1">Uncharacterized protein</fullName>
    </submittedName>
</protein>
<gene>
    <name evidence="1" type="ORF">MERR_LOCUS12950</name>
</gene>
<organism evidence="1 2">
    <name type="scientific">Microthlaspi erraticum</name>
    <dbReference type="NCBI Taxonomy" id="1685480"/>
    <lineage>
        <taxon>Eukaryota</taxon>
        <taxon>Viridiplantae</taxon>
        <taxon>Streptophyta</taxon>
        <taxon>Embryophyta</taxon>
        <taxon>Tracheophyta</taxon>
        <taxon>Spermatophyta</taxon>
        <taxon>Magnoliopsida</taxon>
        <taxon>eudicotyledons</taxon>
        <taxon>Gunneridae</taxon>
        <taxon>Pentapetalae</taxon>
        <taxon>rosids</taxon>
        <taxon>malvids</taxon>
        <taxon>Brassicales</taxon>
        <taxon>Brassicaceae</taxon>
        <taxon>Coluteocarpeae</taxon>
        <taxon>Microthlaspi</taxon>
    </lineage>
</organism>
<comment type="caution">
    <text evidence="1">The sequence shown here is derived from an EMBL/GenBank/DDBJ whole genome shotgun (WGS) entry which is preliminary data.</text>
</comment>
<evidence type="ECO:0000313" key="2">
    <source>
        <dbReference type="Proteomes" id="UP000467841"/>
    </source>
</evidence>
<proteinExistence type="predicted"/>